<name>A0A0E3LS18_METMZ</name>
<organism evidence="11 12">
    <name type="scientific">Methanosarcina mazei SarPi</name>
    <dbReference type="NCBI Taxonomy" id="1434115"/>
    <lineage>
        <taxon>Archaea</taxon>
        <taxon>Methanobacteriati</taxon>
        <taxon>Methanobacteriota</taxon>
        <taxon>Stenosarchaea group</taxon>
        <taxon>Methanomicrobia</taxon>
        <taxon>Methanosarcinales</taxon>
        <taxon>Methanosarcinaceae</taxon>
        <taxon>Methanosarcina</taxon>
    </lineage>
</organism>
<evidence type="ECO:0000256" key="4">
    <source>
        <dbReference type="ARBA" id="ARBA00022692"/>
    </source>
</evidence>
<feature type="domain" description="Mechanosensitive ion channel MscS C-terminal" evidence="9">
    <location>
        <begin position="181"/>
        <end position="262"/>
    </location>
</feature>
<comment type="subcellular location">
    <subcellularLocation>
        <location evidence="1">Cell membrane</location>
        <topology evidence="1">Multi-pass membrane protein</topology>
    </subcellularLocation>
</comment>
<keyword evidence="3" id="KW-1003">Cell membrane</keyword>
<evidence type="ECO:0000256" key="6">
    <source>
        <dbReference type="ARBA" id="ARBA00023136"/>
    </source>
</evidence>
<dbReference type="Gene3D" id="3.30.70.100">
    <property type="match status" value="1"/>
</dbReference>
<dbReference type="InterPro" id="IPR011014">
    <property type="entry name" value="MscS_channel_TM-2"/>
</dbReference>
<dbReference type="Gene3D" id="2.30.30.60">
    <property type="match status" value="1"/>
</dbReference>
<dbReference type="HOGENOM" id="CLU_037945_1_1_2"/>
<evidence type="ECO:0000259" key="8">
    <source>
        <dbReference type="Pfam" id="PF00924"/>
    </source>
</evidence>
<dbReference type="PATRIC" id="fig|1434115.4.peg.1259"/>
<dbReference type="SUPFAM" id="SSF50182">
    <property type="entry name" value="Sm-like ribonucleoproteins"/>
    <property type="match status" value="1"/>
</dbReference>
<dbReference type="InterPro" id="IPR006685">
    <property type="entry name" value="MscS_channel_2nd"/>
</dbReference>
<sequence length="295" mass="32393">MDDVISSGIIEHVISYTDITVSRVIFSLALLVAGLVLVKLLVRIFRRGIEKTKLPALTTQFLGHFLKIILYVVVVLIFLKSLGFDVDSYVVGLSAVIGLVLGLGMQDTFTNIAAGVWVAAIRPVDTGEMVTVNGQTGKVKSVGIMSTELLTPDNQLITIPNKLVWGSSIVNMTRMPTRRASVDVGISYNSDLEKAVKIALDLMKGYPPVLQDPEPSVVTTELANSSVNLQLRAWAKTGDLMAVKNYLTAGIFEAYRREGIEIPFPQMDIYIKESKETRKEIMEIQTANSGIRAYE</sequence>
<feature type="transmembrane region" description="Helical" evidence="7">
    <location>
        <begin position="62"/>
        <end position="82"/>
    </location>
</feature>
<keyword evidence="4 7" id="KW-0812">Transmembrane</keyword>
<evidence type="ECO:0000256" key="2">
    <source>
        <dbReference type="ARBA" id="ARBA00008017"/>
    </source>
</evidence>
<evidence type="ECO:0000313" key="12">
    <source>
        <dbReference type="Proteomes" id="UP000033116"/>
    </source>
</evidence>
<dbReference type="Pfam" id="PF21082">
    <property type="entry name" value="MS_channel_3rd"/>
    <property type="match status" value="1"/>
</dbReference>
<dbReference type="SUPFAM" id="SSF82861">
    <property type="entry name" value="Mechanosensitive channel protein MscS (YggB), transmembrane region"/>
    <property type="match status" value="1"/>
</dbReference>
<protein>
    <submittedName>
        <fullName evidence="11">Small-conductance mechanosensitive channel</fullName>
    </submittedName>
</protein>
<comment type="similarity">
    <text evidence="2">Belongs to the MscS (TC 1.A.23) family.</text>
</comment>
<dbReference type="GO" id="GO:0008381">
    <property type="term" value="F:mechanosensitive monoatomic ion channel activity"/>
    <property type="evidence" value="ECO:0007669"/>
    <property type="project" value="InterPro"/>
</dbReference>
<proteinExistence type="inferred from homology"/>
<dbReference type="AlphaFoldDB" id="A0A0E3LS18"/>
<evidence type="ECO:0000313" key="11">
    <source>
        <dbReference type="EMBL" id="AKB60996.1"/>
    </source>
</evidence>
<dbReference type="SUPFAM" id="SSF82689">
    <property type="entry name" value="Mechanosensitive channel protein MscS (YggB), C-terminal domain"/>
    <property type="match status" value="1"/>
</dbReference>
<dbReference type="InterPro" id="IPR045275">
    <property type="entry name" value="MscS_archaea/bacteria_type"/>
</dbReference>
<dbReference type="EMBL" id="CP009511">
    <property type="protein sequence ID" value="AKB60996.1"/>
    <property type="molecule type" value="Genomic_DNA"/>
</dbReference>
<dbReference type="InterPro" id="IPR011066">
    <property type="entry name" value="MscS_channel_C_sf"/>
</dbReference>
<evidence type="ECO:0000256" key="1">
    <source>
        <dbReference type="ARBA" id="ARBA00004651"/>
    </source>
</evidence>
<reference evidence="11 12" key="1">
    <citation type="submission" date="2014-07" db="EMBL/GenBank/DDBJ databases">
        <title>Methanogenic archaea and the global carbon cycle.</title>
        <authorList>
            <person name="Henriksen J.R."/>
            <person name="Luke J."/>
            <person name="Reinhart S."/>
            <person name="Benedict M.N."/>
            <person name="Youngblut N.D."/>
            <person name="Metcalf M.E."/>
            <person name="Whitaker R.J."/>
            <person name="Metcalf W.W."/>
        </authorList>
    </citation>
    <scope>NUCLEOTIDE SEQUENCE [LARGE SCALE GENOMIC DNA]</scope>
    <source>
        <strain evidence="11 12">SarPi</strain>
    </source>
</reference>
<keyword evidence="6 7" id="KW-0472">Membrane</keyword>
<dbReference type="Pfam" id="PF21088">
    <property type="entry name" value="MS_channel_1st"/>
    <property type="match status" value="1"/>
</dbReference>
<dbReference type="InterPro" id="IPR049278">
    <property type="entry name" value="MS_channel_C"/>
</dbReference>
<dbReference type="Pfam" id="PF00924">
    <property type="entry name" value="MS_channel_2nd"/>
    <property type="match status" value="1"/>
</dbReference>
<dbReference type="PANTHER" id="PTHR30221:SF19">
    <property type="entry name" value="SMALL-CONDUCTANCE MECHANOSENSITIVE CHANNEL"/>
    <property type="match status" value="1"/>
</dbReference>
<dbReference type="Proteomes" id="UP000033116">
    <property type="component" value="Chromosome"/>
</dbReference>
<dbReference type="GO" id="GO:0005886">
    <property type="term" value="C:plasma membrane"/>
    <property type="evidence" value="ECO:0007669"/>
    <property type="project" value="UniProtKB-SubCell"/>
</dbReference>
<dbReference type="InterPro" id="IPR010920">
    <property type="entry name" value="LSM_dom_sf"/>
</dbReference>
<evidence type="ECO:0000256" key="5">
    <source>
        <dbReference type="ARBA" id="ARBA00022989"/>
    </source>
</evidence>
<dbReference type="InterPro" id="IPR023408">
    <property type="entry name" value="MscS_beta-dom_sf"/>
</dbReference>
<dbReference type="InterPro" id="IPR049142">
    <property type="entry name" value="MS_channel_1st"/>
</dbReference>
<dbReference type="Gene3D" id="1.10.287.1260">
    <property type="match status" value="1"/>
</dbReference>
<feature type="domain" description="Mechanosensitive ion channel MscS" evidence="8">
    <location>
        <begin position="107"/>
        <end position="174"/>
    </location>
</feature>
<feature type="transmembrane region" description="Helical" evidence="7">
    <location>
        <begin position="24"/>
        <end position="42"/>
    </location>
</feature>
<evidence type="ECO:0000259" key="10">
    <source>
        <dbReference type="Pfam" id="PF21088"/>
    </source>
</evidence>
<evidence type="ECO:0000256" key="7">
    <source>
        <dbReference type="SAM" id="Phobius"/>
    </source>
</evidence>
<accession>A0A0E3LS18</accession>
<feature type="domain" description="Mechanosensitive ion channel transmembrane helices 2/3" evidence="10">
    <location>
        <begin position="66"/>
        <end position="106"/>
    </location>
</feature>
<evidence type="ECO:0000256" key="3">
    <source>
        <dbReference type="ARBA" id="ARBA00022475"/>
    </source>
</evidence>
<dbReference type="GeneID" id="24864156"/>
<keyword evidence="5 7" id="KW-1133">Transmembrane helix</keyword>
<gene>
    <name evidence="11" type="ORF">MSMAP_1011</name>
</gene>
<evidence type="ECO:0000259" key="9">
    <source>
        <dbReference type="Pfam" id="PF21082"/>
    </source>
</evidence>
<dbReference type="PANTHER" id="PTHR30221">
    <property type="entry name" value="SMALL-CONDUCTANCE MECHANOSENSITIVE CHANNEL"/>
    <property type="match status" value="1"/>
</dbReference>
<dbReference type="RefSeq" id="WP_048043028.1">
    <property type="nucleotide sequence ID" value="NZ_CP009511.1"/>
</dbReference>